<name>A0ABR1PIQ2_DIAER</name>
<evidence type="ECO:0008006" key="4">
    <source>
        <dbReference type="Google" id="ProtNLM"/>
    </source>
</evidence>
<evidence type="ECO:0000313" key="3">
    <source>
        <dbReference type="Proteomes" id="UP001430848"/>
    </source>
</evidence>
<reference evidence="2 3" key="1">
    <citation type="submission" date="2024-02" db="EMBL/GenBank/DDBJ databases">
        <title>De novo assembly and annotation of 12 fungi associated with fruit tree decline syndrome in Ontario, Canada.</title>
        <authorList>
            <person name="Sulman M."/>
            <person name="Ellouze W."/>
            <person name="Ilyukhin E."/>
        </authorList>
    </citation>
    <scope>NUCLEOTIDE SEQUENCE [LARGE SCALE GENOMIC DNA]</scope>
    <source>
        <strain evidence="2 3">M169</strain>
    </source>
</reference>
<dbReference type="PANTHER" id="PTHR43313">
    <property type="entry name" value="SHORT-CHAIN DEHYDROGENASE/REDUCTASE FAMILY 9C"/>
    <property type="match status" value="1"/>
</dbReference>
<dbReference type="Gene3D" id="3.40.50.720">
    <property type="entry name" value="NAD(P)-binding Rossmann-like Domain"/>
    <property type="match status" value="1"/>
</dbReference>
<keyword evidence="3" id="KW-1185">Reference proteome</keyword>
<accession>A0ABR1PIQ2</accession>
<proteinExistence type="predicted"/>
<dbReference type="Pfam" id="PF08643">
    <property type="entry name" value="DUF1776"/>
    <property type="match status" value="1"/>
</dbReference>
<dbReference type="InterPro" id="IPR036291">
    <property type="entry name" value="NAD(P)-bd_dom_sf"/>
</dbReference>
<dbReference type="Proteomes" id="UP001430848">
    <property type="component" value="Unassembled WGS sequence"/>
</dbReference>
<evidence type="ECO:0000256" key="1">
    <source>
        <dbReference type="SAM" id="MobiDB-lite"/>
    </source>
</evidence>
<dbReference type="SUPFAM" id="SSF51735">
    <property type="entry name" value="NAD(P)-binding Rossmann-fold domains"/>
    <property type="match status" value="1"/>
</dbReference>
<dbReference type="InterPro" id="IPR013952">
    <property type="entry name" value="DUF1776_fun"/>
</dbReference>
<gene>
    <name evidence="2" type="ORF">SLS63_002797</name>
</gene>
<sequence length="475" mass="51756">MSADDQQFLDVLSSIPNHVKQYSSEVADVIDRHVDRIAEQVRETLSSQDWLPDVVRPRGRPPPPAALSISSSAYERAQDWVSRHKLLTGLVVLTTGVLVYRGYKKGKHSRKTRRARRARNGGRLEVVVIAGDPKLPLTRSLSLDLERRGFIVYVACNTLDDEAMVQNLSRPDVRPLGIDITDTPHAAVPGAKQNYLSLRSVILIPSLNYQTSPIATIPPSSFADLFNTHLLYPILTIQAFLPLLTAKLTSSGAEKSPPKVLVFTPSIMSSINPPFHAPEATVCSALSAFTEVLAGELKPLSIPVTHVQLGTFDFSGFTPASLRSQQPSGLLTAPPTETLTWPDAARKTYGRNFVNTSTSAISAGRVRGMRGSSLRDLHNAVFDVIDGSNTSGVVRVGLGADLYGFVGRWVPRTFVQWMMGMRKVDELSSWQASHHPSPKMGSESGDGHGSSQFGSDSQYINVNQASADAHVWKEG</sequence>
<comment type="caution">
    <text evidence="2">The sequence shown here is derived from an EMBL/GenBank/DDBJ whole genome shotgun (WGS) entry which is preliminary data.</text>
</comment>
<evidence type="ECO:0000313" key="2">
    <source>
        <dbReference type="EMBL" id="KAK7737668.1"/>
    </source>
</evidence>
<dbReference type="EMBL" id="JAKNSF020000007">
    <property type="protein sequence ID" value="KAK7737668.1"/>
    <property type="molecule type" value="Genomic_DNA"/>
</dbReference>
<organism evidence="2 3">
    <name type="scientific">Diaporthe eres</name>
    <name type="common">Phomopsis oblonga</name>
    <dbReference type="NCBI Taxonomy" id="83184"/>
    <lineage>
        <taxon>Eukaryota</taxon>
        <taxon>Fungi</taxon>
        <taxon>Dikarya</taxon>
        <taxon>Ascomycota</taxon>
        <taxon>Pezizomycotina</taxon>
        <taxon>Sordariomycetes</taxon>
        <taxon>Sordariomycetidae</taxon>
        <taxon>Diaporthales</taxon>
        <taxon>Diaporthaceae</taxon>
        <taxon>Diaporthe</taxon>
        <taxon>Diaporthe eres species complex</taxon>
    </lineage>
</organism>
<protein>
    <recommendedName>
        <fullName evidence="4">DUF1776-domain-containing protein</fullName>
    </recommendedName>
</protein>
<dbReference type="PANTHER" id="PTHR43313:SF1">
    <property type="entry name" value="3BETA-HYDROXYSTEROID DEHYDROGENASE DHS-16"/>
    <property type="match status" value="1"/>
</dbReference>
<feature type="region of interest" description="Disordered" evidence="1">
    <location>
        <begin position="429"/>
        <end position="457"/>
    </location>
</feature>